<dbReference type="Gene3D" id="1.10.260.40">
    <property type="entry name" value="lambda repressor-like DNA-binding domains"/>
    <property type="match status" value="1"/>
</dbReference>
<evidence type="ECO:0000313" key="2">
    <source>
        <dbReference type="EMBL" id="QEK50690.1"/>
    </source>
</evidence>
<gene>
    <name evidence="2" type="ORF">FYC62_02675</name>
</gene>
<dbReference type="SMART" id="SM00530">
    <property type="entry name" value="HTH_XRE"/>
    <property type="match status" value="1"/>
</dbReference>
<dbReference type="RefSeq" id="WP_149073813.1">
    <property type="nucleotide sequence ID" value="NZ_CP043329.1"/>
</dbReference>
<accession>A0A5C0VHI7</accession>
<dbReference type="Proteomes" id="UP000323653">
    <property type="component" value="Chromosome"/>
</dbReference>
<reference evidence="2 3" key="1">
    <citation type="submission" date="2019-08" db="EMBL/GenBank/DDBJ databases">
        <title>Pedobacter sp. nov., isolated from Han river, South Korea.</title>
        <authorList>
            <person name="Lee D.-H."/>
            <person name="Kim Y.-S."/>
            <person name="Hwang E.-M."/>
            <person name="Le Tran T.C."/>
            <person name="Cha C.-J."/>
        </authorList>
    </citation>
    <scope>NUCLEOTIDE SEQUENCE [LARGE SCALE GENOMIC DNA]</scope>
    <source>
        <strain evidence="2 3">CJ43</strain>
    </source>
</reference>
<dbReference type="InterPro" id="IPR010982">
    <property type="entry name" value="Lambda_DNA-bd_dom_sf"/>
</dbReference>
<protein>
    <submittedName>
        <fullName evidence="2">Helix-turn-helix transcriptional regulator</fullName>
    </submittedName>
</protein>
<name>A0A5C0VHI7_9SPHI</name>
<dbReference type="PROSITE" id="PS50943">
    <property type="entry name" value="HTH_CROC1"/>
    <property type="match status" value="1"/>
</dbReference>
<dbReference type="InterPro" id="IPR001387">
    <property type="entry name" value="Cro/C1-type_HTH"/>
</dbReference>
<keyword evidence="3" id="KW-1185">Reference proteome</keyword>
<evidence type="ECO:0000313" key="3">
    <source>
        <dbReference type="Proteomes" id="UP000323653"/>
    </source>
</evidence>
<dbReference type="EMBL" id="CP043329">
    <property type="protein sequence ID" value="QEK50690.1"/>
    <property type="molecule type" value="Genomic_DNA"/>
</dbReference>
<proteinExistence type="predicted"/>
<evidence type="ECO:0000259" key="1">
    <source>
        <dbReference type="PROSITE" id="PS50943"/>
    </source>
</evidence>
<dbReference type="SUPFAM" id="SSF47413">
    <property type="entry name" value="lambda repressor-like DNA-binding domains"/>
    <property type="match status" value="1"/>
</dbReference>
<dbReference type="CDD" id="cd00093">
    <property type="entry name" value="HTH_XRE"/>
    <property type="match status" value="1"/>
</dbReference>
<dbReference type="Pfam" id="PF13443">
    <property type="entry name" value="HTH_26"/>
    <property type="match status" value="1"/>
</dbReference>
<feature type="domain" description="HTH cro/C1-type" evidence="1">
    <location>
        <begin position="25"/>
        <end position="61"/>
    </location>
</feature>
<dbReference type="GO" id="GO:0003677">
    <property type="term" value="F:DNA binding"/>
    <property type="evidence" value="ECO:0007669"/>
    <property type="project" value="InterPro"/>
</dbReference>
<sequence>MTKINRIAEVLKEKGAGNSDLIKFLGVEKETVSRWVNNKQQPTLNTLNKIAEFLRVDIRELLHQSDWSNSQILPFKNNTK</sequence>
<organism evidence="2 3">
    <name type="scientific">Pedobacter aquae</name>
    <dbReference type="NCBI Taxonomy" id="2605747"/>
    <lineage>
        <taxon>Bacteria</taxon>
        <taxon>Pseudomonadati</taxon>
        <taxon>Bacteroidota</taxon>
        <taxon>Sphingobacteriia</taxon>
        <taxon>Sphingobacteriales</taxon>
        <taxon>Sphingobacteriaceae</taxon>
        <taxon>Pedobacter</taxon>
    </lineage>
</organism>
<dbReference type="AlphaFoldDB" id="A0A5C0VHI7"/>
<dbReference type="KEGG" id="pej:FYC62_02675"/>